<protein>
    <submittedName>
        <fullName evidence="1">Uncharacterized protein</fullName>
    </submittedName>
</protein>
<proteinExistence type="predicted"/>
<evidence type="ECO:0000313" key="1">
    <source>
        <dbReference type="EMBL" id="GAA1124298.1"/>
    </source>
</evidence>
<gene>
    <name evidence="1" type="ORF">GCM10009663_74090</name>
</gene>
<reference evidence="2" key="1">
    <citation type="journal article" date="2019" name="Int. J. Syst. Evol. Microbiol.">
        <title>The Global Catalogue of Microorganisms (GCM) 10K type strain sequencing project: providing services to taxonomists for standard genome sequencing and annotation.</title>
        <authorList>
            <consortium name="The Broad Institute Genomics Platform"/>
            <consortium name="The Broad Institute Genome Sequencing Center for Infectious Disease"/>
            <person name="Wu L."/>
            <person name="Ma J."/>
        </authorList>
    </citation>
    <scope>NUCLEOTIDE SEQUENCE [LARGE SCALE GENOMIC DNA]</scope>
    <source>
        <strain evidence="2">JCM 13002</strain>
    </source>
</reference>
<dbReference type="EMBL" id="BAAALD010000144">
    <property type="protein sequence ID" value="GAA1124298.1"/>
    <property type="molecule type" value="Genomic_DNA"/>
</dbReference>
<dbReference type="RefSeq" id="WP_344628161.1">
    <property type="nucleotide sequence ID" value="NZ_BAAALD010000144.1"/>
</dbReference>
<evidence type="ECO:0000313" key="2">
    <source>
        <dbReference type="Proteomes" id="UP001499987"/>
    </source>
</evidence>
<organism evidence="1 2">
    <name type="scientific">Kitasatospora arboriphila</name>
    <dbReference type="NCBI Taxonomy" id="258052"/>
    <lineage>
        <taxon>Bacteria</taxon>
        <taxon>Bacillati</taxon>
        <taxon>Actinomycetota</taxon>
        <taxon>Actinomycetes</taxon>
        <taxon>Kitasatosporales</taxon>
        <taxon>Streptomycetaceae</taxon>
        <taxon>Kitasatospora</taxon>
    </lineage>
</organism>
<dbReference type="Proteomes" id="UP001499987">
    <property type="component" value="Unassembled WGS sequence"/>
</dbReference>
<accession>A0ABP4ES97</accession>
<keyword evidence="2" id="KW-1185">Reference proteome</keyword>
<sequence>MDDTRQIDVPTVTIEVPTIAAVGADGPCAVVRVDPTVVTVALAVLDQYPVLLPGAPAPETADTVTHSLRAALAQAGIRPPSGRPHAAGVAPDELGRRGRDRLAARIESVMTCAGPASGRVPVQCAVVAETVAHLRPIAGRFGGEPLAAATRRLWEQLYLRLPLTALAARTTPGGTP</sequence>
<comment type="caution">
    <text evidence="1">The sequence shown here is derived from an EMBL/GenBank/DDBJ whole genome shotgun (WGS) entry which is preliminary data.</text>
</comment>
<name>A0ABP4ES97_9ACTN</name>